<dbReference type="InterPro" id="IPR016024">
    <property type="entry name" value="ARM-type_fold"/>
</dbReference>
<protein>
    <submittedName>
        <fullName evidence="2">AAA family ATPase</fullName>
    </submittedName>
</protein>
<evidence type="ECO:0000259" key="1">
    <source>
        <dbReference type="Pfam" id="PF00004"/>
    </source>
</evidence>
<gene>
    <name evidence="2" type="ORF">QLH52_24125</name>
</gene>
<reference evidence="2 3" key="1">
    <citation type="submission" date="2023-11" db="EMBL/GenBank/DDBJ databases">
        <authorList>
            <person name="Ouyang M.-Y."/>
        </authorList>
    </citation>
    <scope>NUCLEOTIDE SEQUENCE [LARGE SCALE GENOMIC DNA]</scope>
    <source>
        <strain evidence="2 3">OY6</strain>
    </source>
</reference>
<name>A0ABU4ULN7_9GAMM</name>
<comment type="caution">
    <text evidence="2">The sequence shown here is derived from an EMBL/GenBank/DDBJ whole genome shotgun (WGS) entry which is preliminary data.</text>
</comment>
<dbReference type="Proteomes" id="UP001284537">
    <property type="component" value="Unassembled WGS sequence"/>
</dbReference>
<evidence type="ECO:0000313" key="2">
    <source>
        <dbReference type="EMBL" id="MDX8130400.1"/>
    </source>
</evidence>
<sequence length="1525" mass="174145">MIVGGIPDKLGNRYEAKWLVRCLIDVIAGKANWLKFEGIDTEYQGFEFALSRGDITEWHQTKINAPAGNWTLNLLNREGILKAFAERLSADHKAYCFFVSQDSAKDFRTLTDKAHLAESFNQFIDDALANEERDRTFPKLYDFWRQTPETAFEWLKRCYVKVIPDSELDAINESFGDLTFQQGGKSAFPVLRDILEKNFNKQLSTDTLREALKQQSGLRFKEWAFDPTIQRRLHEETDAYLGTYSPFGAGNEIITRPQTQSLIDELLTDNGLELILLAGVAGSGKSGIVRAAIENLRRLNIPHLAFRVDHHLQCVSREALGKKLIGREESPVTTLKGTFPSTPSVLFIDQVDAISEVSGRDGQIKEVVFRLIQDAHHFSNIKIVAVCRTFDLDSDPRLKHLKANNRTRQIDIPLLDWGADVEPLLKKKGAEIAIFKEPQRRLLCLPVNLAVFLEIGEPGLSFLSRSSLHEALLKKKEREIPRQRQISWSPIRALTALCDWMTEQQQLSAPLSVLDDYQSAADILVSEGLIVVSRGHLNFFHESFFDHIFARAFVNRHQSLVELLNSAEQYLFRRTQVRQILESLRQNDLQRYLTELSELLSSSSVRFHIKSAVCQWLNSVENPTDSEFRIISKFDQTPDKFHPLFRQAVLTTNWFHLLNDSGWINKEINGLHNERVERILWWLGHLANDHPQAIAELLKAWWGGKPERAERLLNWFGFISPDKPDGQLIDLCEELILSRSDDLLHYQNDDLVSTLLHTCSKSSPEHCGRILHALFDTWFALDKEEIPFINNDFGQLIEHGINEIAGQTPLAILLGTTDALIKAINTVAESEDSVQSWQFNHRAYSNHHFGFDSFLACYRSALKQVLKQSPEIAVDYLDKLDPFKHECLMHLHLEAIQANPVVLAHRLRNLVSHNSVFDAGFDGADWWSFAHACREAFPFLDREAKLTVESAILGRYPEIERGIELSNRIKAEGESLPFWTKKDVARCLNFSGYQQWCILETIGESLLSPIALSRLQTLRRKFQNKKIEQPLNHNVYSVGSPIKNAQCERMSDKNWLAAIERYNDKTERRRGPGFVDGGSDELAYQLQELTKIQPERFAALSLKIPVSAPVCYIERILWGLAEAESATDNSMIQVIKYADQHPTKAFGRAIARIVNKRSHIAADSEILEIMLKLALQGEAEGESINHEYTKRETITIDTLLQSVGGLYLRGINGTRGQMWEALANVLWEMPENTSKIWDVLDIALDSEPLVSVRCSMMKTLTPLFKADKTRFSASIRKLIILPCNVVENRDDTCLSPLVTHQGIYLFPHIFYWLPELGKELVERLLGCGDENKQLIAAWLIFCESYRNDAYIAQAESLAASSLQHQRLLADVTADAFSWTDNRRRAETLLQGFFFDKDKEVRKHASDVFRKTDKTDIEPYRKLIESFITSPAFFGNSYFVLRILEDATSDVLELVISVSKRLINDASNQTNQRLTDTHHLQSLIKKEYTASESRPEARRRILDVIDEMLINEIYGADDVVAAHDRW</sequence>
<dbReference type="Pfam" id="PF00004">
    <property type="entry name" value="AAA"/>
    <property type="match status" value="1"/>
</dbReference>
<dbReference type="InterPro" id="IPR003959">
    <property type="entry name" value="ATPase_AAA_core"/>
</dbReference>
<dbReference type="SUPFAM" id="SSF52540">
    <property type="entry name" value="P-loop containing nucleoside triphosphate hydrolases"/>
    <property type="match status" value="1"/>
</dbReference>
<dbReference type="RefSeq" id="WP_319963241.1">
    <property type="nucleotide sequence ID" value="NZ_JAXARY010000044.1"/>
</dbReference>
<feature type="domain" description="ATPase AAA-type core" evidence="1">
    <location>
        <begin position="275"/>
        <end position="391"/>
    </location>
</feature>
<dbReference type="Gene3D" id="3.40.50.300">
    <property type="entry name" value="P-loop containing nucleotide triphosphate hydrolases"/>
    <property type="match status" value="1"/>
</dbReference>
<dbReference type="InterPro" id="IPR027417">
    <property type="entry name" value="P-loop_NTPase"/>
</dbReference>
<accession>A0ABU4ULN7</accession>
<organism evidence="2 3">
    <name type="scientific">Methylomonas defluvii</name>
    <dbReference type="NCBI Taxonomy" id="3045149"/>
    <lineage>
        <taxon>Bacteria</taxon>
        <taxon>Pseudomonadati</taxon>
        <taxon>Pseudomonadota</taxon>
        <taxon>Gammaproteobacteria</taxon>
        <taxon>Methylococcales</taxon>
        <taxon>Methylococcaceae</taxon>
        <taxon>Methylomonas</taxon>
    </lineage>
</organism>
<evidence type="ECO:0000313" key="3">
    <source>
        <dbReference type="Proteomes" id="UP001284537"/>
    </source>
</evidence>
<keyword evidence="3" id="KW-1185">Reference proteome</keyword>
<dbReference type="EMBL" id="JAXARY010000044">
    <property type="protein sequence ID" value="MDX8130400.1"/>
    <property type="molecule type" value="Genomic_DNA"/>
</dbReference>
<dbReference type="SUPFAM" id="SSF48371">
    <property type="entry name" value="ARM repeat"/>
    <property type="match status" value="1"/>
</dbReference>
<proteinExistence type="predicted"/>